<comment type="subunit">
    <text evidence="11">Homodimer.</text>
</comment>
<evidence type="ECO:0000256" key="4">
    <source>
        <dbReference type="ARBA" id="ARBA00022755"/>
    </source>
</evidence>
<keyword evidence="7 11" id="KW-0560">Oxidoreductase</keyword>
<evidence type="ECO:0000313" key="15">
    <source>
        <dbReference type="Proteomes" id="UP001305815"/>
    </source>
</evidence>
<dbReference type="EC" id="3.5.4.9" evidence="11"/>
<dbReference type="EC" id="1.5.1.5" evidence="11"/>
<dbReference type="Proteomes" id="UP001305815">
    <property type="component" value="Chromosome"/>
</dbReference>
<dbReference type="PANTHER" id="PTHR48099">
    <property type="entry name" value="C-1-TETRAHYDROFOLATE SYNTHASE, CYTOPLASMIC-RELATED"/>
    <property type="match status" value="1"/>
</dbReference>
<dbReference type="PANTHER" id="PTHR48099:SF5">
    <property type="entry name" value="C-1-TETRAHYDROFOLATE SYNTHASE, CYTOPLASMIC"/>
    <property type="match status" value="1"/>
</dbReference>
<keyword evidence="2 11" id="KW-0554">One-carbon metabolism</keyword>
<evidence type="ECO:0000259" key="13">
    <source>
        <dbReference type="Pfam" id="PF02882"/>
    </source>
</evidence>
<dbReference type="SUPFAM" id="SSF51735">
    <property type="entry name" value="NAD(P)-binding Rossmann-fold domains"/>
    <property type="match status" value="1"/>
</dbReference>
<keyword evidence="8 11" id="KW-0368">Histidine biosynthesis</keyword>
<dbReference type="RefSeq" id="WP_316266918.1">
    <property type="nucleotide sequence ID" value="NZ_AP027742.1"/>
</dbReference>
<keyword evidence="15" id="KW-1185">Reference proteome</keyword>
<dbReference type="InterPro" id="IPR020631">
    <property type="entry name" value="THF_DH/CycHdrlase_NAD-bd_dom"/>
</dbReference>
<proteinExistence type="inferred from homology"/>
<evidence type="ECO:0000256" key="2">
    <source>
        <dbReference type="ARBA" id="ARBA00022563"/>
    </source>
</evidence>
<evidence type="ECO:0000256" key="3">
    <source>
        <dbReference type="ARBA" id="ARBA00022605"/>
    </source>
</evidence>
<protein>
    <recommendedName>
        <fullName evidence="11">Bifunctional protein FolD</fullName>
    </recommendedName>
    <domain>
        <recommendedName>
            <fullName evidence="11">Methylenetetrahydrofolate dehydrogenase</fullName>
            <ecNumber evidence="11">1.5.1.5</ecNumber>
        </recommendedName>
    </domain>
    <domain>
        <recommendedName>
            <fullName evidence="11">Methenyltetrahydrofolate cyclohydrolase</fullName>
            <ecNumber evidence="11">3.5.4.9</ecNumber>
        </recommendedName>
    </domain>
</protein>
<evidence type="ECO:0000259" key="12">
    <source>
        <dbReference type="Pfam" id="PF00763"/>
    </source>
</evidence>
<comment type="catalytic activity">
    <reaction evidence="11">
        <text>(6R)-5,10-methylene-5,6,7,8-tetrahydrofolate + NADP(+) = (6R)-5,10-methenyltetrahydrofolate + NADPH</text>
        <dbReference type="Rhea" id="RHEA:22812"/>
        <dbReference type="ChEBI" id="CHEBI:15636"/>
        <dbReference type="ChEBI" id="CHEBI:57455"/>
        <dbReference type="ChEBI" id="CHEBI:57783"/>
        <dbReference type="ChEBI" id="CHEBI:58349"/>
        <dbReference type="EC" id="1.5.1.5"/>
    </reaction>
</comment>
<comment type="pathway">
    <text evidence="1 11">One-carbon metabolism; tetrahydrofolate interconversion.</text>
</comment>
<dbReference type="Gene3D" id="3.40.50.10860">
    <property type="entry name" value="Leucine Dehydrogenase, chain A, domain 1"/>
    <property type="match status" value="1"/>
</dbReference>
<organism evidence="14 15">
    <name type="scientific">Claveliimonas bilis</name>
    <dbReference type="NCBI Taxonomy" id="3028070"/>
    <lineage>
        <taxon>Bacteria</taxon>
        <taxon>Bacillati</taxon>
        <taxon>Bacillota</taxon>
        <taxon>Clostridia</taxon>
        <taxon>Lachnospirales</taxon>
        <taxon>Lachnospiraceae</taxon>
        <taxon>Claveliimonas</taxon>
    </lineage>
</organism>
<evidence type="ECO:0000256" key="9">
    <source>
        <dbReference type="ARBA" id="ARBA00023167"/>
    </source>
</evidence>
<dbReference type="CDD" id="cd01080">
    <property type="entry name" value="NAD_bind_m-THF_DH_Cyclohyd"/>
    <property type="match status" value="1"/>
</dbReference>
<evidence type="ECO:0000256" key="5">
    <source>
        <dbReference type="ARBA" id="ARBA00022801"/>
    </source>
</evidence>
<dbReference type="EMBL" id="AP027742">
    <property type="protein sequence ID" value="BDZ77261.1"/>
    <property type="molecule type" value="Genomic_DNA"/>
</dbReference>
<feature type="domain" description="Tetrahydrofolate dehydrogenase/cyclohydrolase catalytic" evidence="12">
    <location>
        <begin position="5"/>
        <end position="119"/>
    </location>
</feature>
<comment type="function">
    <text evidence="11">Catalyzes the oxidation of 5,10-methylenetetrahydrofolate to 5,10-methenyltetrahydrofolate and then the hydrolysis of 5,10-methenyltetrahydrofolate to 10-formyltetrahydrofolate.</text>
</comment>
<evidence type="ECO:0000256" key="8">
    <source>
        <dbReference type="ARBA" id="ARBA00023102"/>
    </source>
</evidence>
<dbReference type="InterPro" id="IPR046346">
    <property type="entry name" value="Aminoacid_DH-like_N_sf"/>
</dbReference>
<evidence type="ECO:0000256" key="6">
    <source>
        <dbReference type="ARBA" id="ARBA00022857"/>
    </source>
</evidence>
<evidence type="ECO:0000256" key="10">
    <source>
        <dbReference type="ARBA" id="ARBA00023268"/>
    </source>
</evidence>
<dbReference type="SUPFAM" id="SSF53223">
    <property type="entry name" value="Aminoacid dehydrogenase-like, N-terminal domain"/>
    <property type="match status" value="1"/>
</dbReference>
<dbReference type="Gene3D" id="3.40.50.720">
    <property type="entry name" value="NAD(P)-binding Rossmann-like Domain"/>
    <property type="match status" value="1"/>
</dbReference>
<sequence>MGTVMKGAEVAKEMKETLIREANELKEKGIDPCLAIIRVGARSADLSYERGAKKRMELAGIACKVVELSEDITQEEFEEEFQKVNQDPEVHGILLFRPLPKHLNEEKIKNIIHPFKDVDCMSPVNLAKVFSGDDSGFAPCTPEAVIKMLEHYGISLCGKKVTVVGRSMVVGRPLSMLLLKRHATITICHTRTKDLEKVCREADILIAAAGKPRMITGDMAKENAVIVDVGINVDEEGRMCGDVDFESLAEKAAFITPVPGGVGGVTTSILAAHVLRGAKYLNGISKE</sequence>
<comment type="similarity">
    <text evidence="11">Belongs to the tetrahydrofolate dehydrogenase/cyclohydrolase family.</text>
</comment>
<dbReference type="InterPro" id="IPR000672">
    <property type="entry name" value="THF_DH/CycHdrlase"/>
</dbReference>
<feature type="binding site" evidence="11">
    <location>
        <position position="231"/>
    </location>
    <ligand>
        <name>NADP(+)</name>
        <dbReference type="ChEBI" id="CHEBI:58349"/>
    </ligand>
</feature>
<evidence type="ECO:0000256" key="7">
    <source>
        <dbReference type="ARBA" id="ARBA00023002"/>
    </source>
</evidence>
<keyword evidence="3 11" id="KW-0028">Amino-acid biosynthesis</keyword>
<evidence type="ECO:0000256" key="1">
    <source>
        <dbReference type="ARBA" id="ARBA00004777"/>
    </source>
</evidence>
<feature type="domain" description="Tetrahydrofolate dehydrogenase/cyclohydrolase NAD(P)-binding" evidence="13">
    <location>
        <begin position="139"/>
        <end position="279"/>
    </location>
</feature>
<dbReference type="Pfam" id="PF02882">
    <property type="entry name" value="THF_DHG_CYH_C"/>
    <property type="match status" value="1"/>
</dbReference>
<keyword evidence="10 11" id="KW-0511">Multifunctional enzyme</keyword>
<comment type="caution">
    <text evidence="11">Lacks conserved residue(s) required for the propagation of feature annotation.</text>
</comment>
<keyword evidence="5 11" id="KW-0378">Hydrolase</keyword>
<accession>A0ABN6Z2C7</accession>
<name>A0ABN6Z2C7_9FIRM</name>
<evidence type="ECO:0000256" key="11">
    <source>
        <dbReference type="HAMAP-Rule" id="MF_01576"/>
    </source>
</evidence>
<dbReference type="HAMAP" id="MF_01576">
    <property type="entry name" value="THF_DHG_CYH"/>
    <property type="match status" value="1"/>
</dbReference>
<keyword evidence="4 11" id="KW-0658">Purine biosynthesis</keyword>
<dbReference type="InterPro" id="IPR036291">
    <property type="entry name" value="NAD(P)-bd_dom_sf"/>
</dbReference>
<gene>
    <name evidence="11 14" type="primary">folD</name>
    <name evidence="14" type="ORF">Lac1_14440</name>
</gene>
<reference evidence="15" key="1">
    <citation type="journal article" date="2023" name="Int. J. Syst. Evol. Microbiol.">
        <title>Claveliimonas bilis gen. nov., sp. nov., deoxycholic acid-producing bacteria isolated from human faeces, and reclassification of Sellimonas monacensis Zenner et al. 2021 as Claveliimonas monacensis comb. nov.</title>
        <authorList>
            <person name="Hisatomi A."/>
            <person name="Kastawa N.W.E.P.G."/>
            <person name="Song I."/>
            <person name="Ohkuma M."/>
            <person name="Fukiya S."/>
            <person name="Sakamoto M."/>
        </authorList>
    </citation>
    <scope>NUCLEOTIDE SEQUENCE [LARGE SCALE GENOMIC DNA]</scope>
    <source>
        <strain evidence="15">12BBH14</strain>
    </source>
</reference>
<evidence type="ECO:0000313" key="14">
    <source>
        <dbReference type="EMBL" id="BDZ77261.1"/>
    </source>
</evidence>
<keyword evidence="6 11" id="KW-0521">NADP</keyword>
<dbReference type="PRINTS" id="PR00085">
    <property type="entry name" value="THFDHDRGNASE"/>
</dbReference>
<keyword evidence="9 11" id="KW-0486">Methionine biosynthesis</keyword>
<dbReference type="Pfam" id="PF00763">
    <property type="entry name" value="THF_DHG_CYH"/>
    <property type="match status" value="1"/>
</dbReference>
<dbReference type="InterPro" id="IPR020630">
    <property type="entry name" value="THF_DH/CycHdrlase_cat_dom"/>
</dbReference>
<comment type="catalytic activity">
    <reaction evidence="11">
        <text>(6R)-5,10-methenyltetrahydrofolate + H2O = (6R)-10-formyltetrahydrofolate + H(+)</text>
        <dbReference type="Rhea" id="RHEA:23700"/>
        <dbReference type="ChEBI" id="CHEBI:15377"/>
        <dbReference type="ChEBI" id="CHEBI:15378"/>
        <dbReference type="ChEBI" id="CHEBI:57455"/>
        <dbReference type="ChEBI" id="CHEBI:195366"/>
        <dbReference type="EC" id="3.5.4.9"/>
    </reaction>
</comment>
<feature type="binding site" evidence="11">
    <location>
        <begin position="165"/>
        <end position="167"/>
    </location>
    <ligand>
        <name>NADP(+)</name>
        <dbReference type="ChEBI" id="CHEBI:58349"/>
    </ligand>
</feature>